<name>A0ABP9MWU9_9GAMM</name>
<dbReference type="InterPro" id="IPR050582">
    <property type="entry name" value="HAD-like_SerB"/>
</dbReference>
<dbReference type="InterPro" id="IPR036412">
    <property type="entry name" value="HAD-like_sf"/>
</dbReference>
<proteinExistence type="predicted"/>
<dbReference type="SUPFAM" id="SSF56784">
    <property type="entry name" value="HAD-like"/>
    <property type="match status" value="1"/>
</dbReference>
<dbReference type="PANTHER" id="PTHR43344">
    <property type="entry name" value="PHOSPHOSERINE PHOSPHATASE"/>
    <property type="match status" value="1"/>
</dbReference>
<dbReference type="InterPro" id="IPR006385">
    <property type="entry name" value="HAD_hydro_SerB1"/>
</dbReference>
<dbReference type="GO" id="GO:0016787">
    <property type="term" value="F:hydrolase activity"/>
    <property type="evidence" value="ECO:0007669"/>
    <property type="project" value="UniProtKB-KW"/>
</dbReference>
<evidence type="ECO:0000256" key="2">
    <source>
        <dbReference type="ARBA" id="ARBA00022801"/>
    </source>
</evidence>
<dbReference type="PANTHER" id="PTHR43344:SF13">
    <property type="entry name" value="PHOSPHATASE RV3661-RELATED"/>
    <property type="match status" value="1"/>
</dbReference>
<dbReference type="Proteomes" id="UP001500631">
    <property type="component" value="Unassembled WGS sequence"/>
</dbReference>
<dbReference type="Pfam" id="PF12710">
    <property type="entry name" value="HAD"/>
    <property type="match status" value="1"/>
</dbReference>
<dbReference type="RefSeq" id="WP_077925686.1">
    <property type="nucleotide sequence ID" value="NZ_BAABKE010000005.1"/>
</dbReference>
<keyword evidence="5" id="KW-1185">Reference proteome</keyword>
<evidence type="ECO:0000313" key="5">
    <source>
        <dbReference type="Proteomes" id="UP001500631"/>
    </source>
</evidence>
<evidence type="ECO:0000256" key="1">
    <source>
        <dbReference type="ARBA" id="ARBA00022723"/>
    </source>
</evidence>
<sequence>MIAIFDLDETLIHGDCVTLWCQWLCEQELIQDIDGFLQEEQLLMEAYRAKILDQQDCMNLVLRPIIHLPIEDVHSLITQFVHEKIAPIVYLAGQRLIQEHYEHGDDVIIISASPQMIVSSIAHICFNVNQCFGINVVQKDHHYTTKIQGVIPYQSGKVNVFEIYLTQHDINPNDAYRQSYFYSDSSNDLPLLEKVAYPNIINPDDELRTIAEANNWPILHFTTTLQEK</sequence>
<comment type="caution">
    <text evidence="4">The sequence shown here is derived from an EMBL/GenBank/DDBJ whole genome shotgun (WGS) entry which is preliminary data.</text>
</comment>
<organism evidence="4 5">
    <name type="scientific">Wohlfahrtiimonas larvae</name>
    <dbReference type="NCBI Taxonomy" id="1157986"/>
    <lineage>
        <taxon>Bacteria</taxon>
        <taxon>Pseudomonadati</taxon>
        <taxon>Pseudomonadota</taxon>
        <taxon>Gammaproteobacteria</taxon>
        <taxon>Cardiobacteriales</taxon>
        <taxon>Ignatzschineriaceae</taxon>
        <taxon>Wohlfahrtiimonas</taxon>
    </lineage>
</organism>
<reference evidence="5" key="1">
    <citation type="journal article" date="2019" name="Int. J. Syst. Evol. Microbiol.">
        <title>The Global Catalogue of Microorganisms (GCM) 10K type strain sequencing project: providing services to taxonomists for standard genome sequencing and annotation.</title>
        <authorList>
            <consortium name="The Broad Institute Genomics Platform"/>
            <consortium name="The Broad Institute Genome Sequencing Center for Infectious Disease"/>
            <person name="Wu L."/>
            <person name="Ma J."/>
        </authorList>
    </citation>
    <scope>NUCLEOTIDE SEQUENCE [LARGE SCALE GENOMIC DNA]</scope>
    <source>
        <strain evidence="5">JCM 18424</strain>
    </source>
</reference>
<keyword evidence="1" id="KW-0479">Metal-binding</keyword>
<keyword evidence="3" id="KW-0460">Magnesium</keyword>
<dbReference type="NCBIfam" id="TIGR01488">
    <property type="entry name" value="HAD-SF-IB"/>
    <property type="match status" value="1"/>
</dbReference>
<dbReference type="EMBL" id="BAABKE010000005">
    <property type="protein sequence ID" value="GAA5101474.1"/>
    <property type="molecule type" value="Genomic_DNA"/>
</dbReference>
<evidence type="ECO:0000256" key="3">
    <source>
        <dbReference type="ARBA" id="ARBA00022842"/>
    </source>
</evidence>
<dbReference type="Gene3D" id="3.40.50.1000">
    <property type="entry name" value="HAD superfamily/HAD-like"/>
    <property type="match status" value="1"/>
</dbReference>
<evidence type="ECO:0000313" key="4">
    <source>
        <dbReference type="EMBL" id="GAA5101474.1"/>
    </source>
</evidence>
<dbReference type="InterPro" id="IPR023214">
    <property type="entry name" value="HAD_sf"/>
</dbReference>
<dbReference type="Gene3D" id="1.20.1440.100">
    <property type="entry name" value="SG protein - dephosphorylation function"/>
    <property type="match status" value="1"/>
</dbReference>
<accession>A0ABP9MWU9</accession>
<keyword evidence="2 4" id="KW-0378">Hydrolase</keyword>
<gene>
    <name evidence="4" type="ORF">GCM10023338_17490</name>
</gene>
<protein>
    <submittedName>
        <fullName evidence="4">HAD family hydrolase</fullName>
    </submittedName>
</protein>
<dbReference type="NCBIfam" id="TIGR01490">
    <property type="entry name" value="HAD-SF-IB-hyp1"/>
    <property type="match status" value="1"/>
</dbReference>